<dbReference type="PANTHER" id="PTHR43304:SF1">
    <property type="entry name" value="PAC DOMAIN-CONTAINING PROTEIN"/>
    <property type="match status" value="1"/>
</dbReference>
<feature type="domain" description="Histidine kinase" evidence="7">
    <location>
        <begin position="617"/>
        <end position="831"/>
    </location>
</feature>
<dbReference type="EC" id="2.7.13.3" evidence="2"/>
<dbReference type="CDD" id="cd00082">
    <property type="entry name" value="HisKA"/>
    <property type="match status" value="1"/>
</dbReference>
<dbReference type="OrthoDB" id="5522855at2"/>
<dbReference type="Pfam" id="PF12729">
    <property type="entry name" value="4HB_MCP_1"/>
    <property type="match status" value="1"/>
</dbReference>
<evidence type="ECO:0000256" key="1">
    <source>
        <dbReference type="ARBA" id="ARBA00000085"/>
    </source>
</evidence>
<evidence type="ECO:0000313" key="13">
    <source>
        <dbReference type="Proteomes" id="UP000321579"/>
    </source>
</evidence>
<keyword evidence="3" id="KW-0597">Phosphoprotein</keyword>
<feature type="transmembrane region" description="Helical" evidence="6">
    <location>
        <begin position="189"/>
        <end position="208"/>
    </location>
</feature>
<evidence type="ECO:0000256" key="3">
    <source>
        <dbReference type="ARBA" id="ARBA00022553"/>
    </source>
</evidence>
<dbReference type="InterPro" id="IPR036890">
    <property type="entry name" value="HATPase_C_sf"/>
</dbReference>
<feature type="domain" description="PAS" evidence="8">
    <location>
        <begin position="228"/>
        <end position="298"/>
    </location>
</feature>
<feature type="domain" description="PAC" evidence="9">
    <location>
        <begin position="548"/>
        <end position="599"/>
    </location>
</feature>
<evidence type="ECO:0000259" key="9">
    <source>
        <dbReference type="PROSITE" id="PS50113"/>
    </source>
</evidence>
<name>A0A511CMD9_9FLAO</name>
<dbReference type="SUPFAM" id="SSF55874">
    <property type="entry name" value="ATPase domain of HSP90 chaperone/DNA topoisomerase II/histidine kinase"/>
    <property type="match status" value="1"/>
</dbReference>
<keyword evidence="5 10" id="KW-0418">Kinase</keyword>
<dbReference type="InterPro" id="IPR003594">
    <property type="entry name" value="HATPase_dom"/>
</dbReference>
<dbReference type="PRINTS" id="PR00344">
    <property type="entry name" value="BCTRLSENSOR"/>
</dbReference>
<evidence type="ECO:0000259" key="7">
    <source>
        <dbReference type="PROSITE" id="PS50109"/>
    </source>
</evidence>
<proteinExistence type="predicted"/>
<dbReference type="InterPro" id="IPR003661">
    <property type="entry name" value="HisK_dim/P_dom"/>
</dbReference>
<dbReference type="EMBL" id="FNEO01000005">
    <property type="protein sequence ID" value="SDJ63019.1"/>
    <property type="molecule type" value="Genomic_DNA"/>
</dbReference>
<evidence type="ECO:0000256" key="6">
    <source>
        <dbReference type="SAM" id="Phobius"/>
    </source>
</evidence>
<reference evidence="11 12" key="1">
    <citation type="submission" date="2016-10" db="EMBL/GenBank/DDBJ databases">
        <authorList>
            <person name="Varghese N."/>
            <person name="Submissions S."/>
        </authorList>
    </citation>
    <scope>NUCLEOTIDE SEQUENCE [LARGE SCALE GENOMIC DNA]</scope>
    <source>
        <strain evidence="11 12">Gm-149</strain>
    </source>
</reference>
<dbReference type="Pfam" id="PF13426">
    <property type="entry name" value="PAS_9"/>
    <property type="match status" value="3"/>
</dbReference>
<dbReference type="RefSeq" id="WP_074517189.1">
    <property type="nucleotide sequence ID" value="NZ_BJVF01000004.1"/>
</dbReference>
<evidence type="ECO:0000256" key="5">
    <source>
        <dbReference type="ARBA" id="ARBA00022777"/>
    </source>
</evidence>
<dbReference type="Gene3D" id="3.30.565.10">
    <property type="entry name" value="Histidine kinase-like ATPase, C-terminal domain"/>
    <property type="match status" value="1"/>
</dbReference>
<protein>
    <recommendedName>
        <fullName evidence="2">histidine kinase</fullName>
        <ecNumber evidence="2">2.7.13.3</ecNumber>
    </recommendedName>
</protein>
<dbReference type="PANTHER" id="PTHR43304">
    <property type="entry name" value="PHYTOCHROME-LIKE PROTEIN CPH1"/>
    <property type="match status" value="1"/>
</dbReference>
<dbReference type="SMART" id="SM00091">
    <property type="entry name" value="PAS"/>
    <property type="match status" value="3"/>
</dbReference>
<dbReference type="InterPro" id="IPR035965">
    <property type="entry name" value="PAS-like_dom_sf"/>
</dbReference>
<dbReference type="PROSITE" id="PS50112">
    <property type="entry name" value="PAS"/>
    <property type="match status" value="3"/>
</dbReference>
<comment type="caution">
    <text evidence="10">The sequence shown here is derived from an EMBL/GenBank/DDBJ whole genome shotgun (WGS) entry which is preliminary data.</text>
</comment>
<dbReference type="SMART" id="SM00387">
    <property type="entry name" value="HATPase_c"/>
    <property type="match status" value="1"/>
</dbReference>
<dbReference type="Pfam" id="PF00512">
    <property type="entry name" value="HisKA"/>
    <property type="match status" value="1"/>
</dbReference>
<feature type="domain" description="PAS" evidence="8">
    <location>
        <begin position="474"/>
        <end position="544"/>
    </location>
</feature>
<dbReference type="InterPro" id="IPR000014">
    <property type="entry name" value="PAS"/>
</dbReference>
<accession>A0A511CMD9</accession>
<dbReference type="Pfam" id="PF02518">
    <property type="entry name" value="HATPase_c"/>
    <property type="match status" value="1"/>
</dbReference>
<keyword evidence="12" id="KW-1185">Reference proteome</keyword>
<dbReference type="InterPro" id="IPR000700">
    <property type="entry name" value="PAS-assoc_C"/>
</dbReference>
<dbReference type="EMBL" id="BJVF01000004">
    <property type="protein sequence ID" value="GEL11498.1"/>
    <property type="molecule type" value="Genomic_DNA"/>
</dbReference>
<comment type="catalytic activity">
    <reaction evidence="1">
        <text>ATP + protein L-histidine = ADP + protein N-phospho-L-histidine.</text>
        <dbReference type="EC" id="2.7.13.3"/>
    </reaction>
</comment>
<dbReference type="InterPro" id="IPR005467">
    <property type="entry name" value="His_kinase_dom"/>
</dbReference>
<keyword evidence="6" id="KW-0472">Membrane</keyword>
<feature type="transmembrane region" description="Helical" evidence="6">
    <location>
        <begin position="12"/>
        <end position="31"/>
    </location>
</feature>
<evidence type="ECO:0000313" key="10">
    <source>
        <dbReference type="EMBL" id="GEL11498.1"/>
    </source>
</evidence>
<dbReference type="Proteomes" id="UP000321579">
    <property type="component" value="Unassembled WGS sequence"/>
</dbReference>
<dbReference type="CDD" id="cd00075">
    <property type="entry name" value="HATPase"/>
    <property type="match status" value="1"/>
</dbReference>
<dbReference type="InterPro" id="IPR036097">
    <property type="entry name" value="HisK_dim/P_sf"/>
</dbReference>
<dbReference type="CDD" id="cd00130">
    <property type="entry name" value="PAS"/>
    <property type="match status" value="2"/>
</dbReference>
<dbReference type="SUPFAM" id="SSF47384">
    <property type="entry name" value="Homodimeric domain of signal transducing histidine kinase"/>
    <property type="match status" value="1"/>
</dbReference>
<dbReference type="PROSITE" id="PS50109">
    <property type="entry name" value="HIS_KIN"/>
    <property type="match status" value="1"/>
</dbReference>
<evidence type="ECO:0000259" key="8">
    <source>
        <dbReference type="PROSITE" id="PS50112"/>
    </source>
</evidence>
<gene>
    <name evidence="10" type="ORF">FGL01_22370</name>
    <name evidence="11" type="ORF">SAMN05192550_2450</name>
</gene>
<evidence type="ECO:0000313" key="12">
    <source>
        <dbReference type="Proteomes" id="UP000182367"/>
    </source>
</evidence>
<dbReference type="SUPFAM" id="SSF55785">
    <property type="entry name" value="PYP-like sensor domain (PAS domain)"/>
    <property type="match status" value="3"/>
</dbReference>
<dbReference type="Gene3D" id="1.10.287.130">
    <property type="match status" value="1"/>
</dbReference>
<dbReference type="PROSITE" id="PS50113">
    <property type="entry name" value="PAC"/>
    <property type="match status" value="1"/>
</dbReference>
<dbReference type="InterPro" id="IPR052162">
    <property type="entry name" value="Sensor_kinase/Photoreceptor"/>
</dbReference>
<sequence>MVNSKQLSLELTLLVFIMSLFVIGVGIFGFIKIRESNNSSKELYTDRILPMDQLADIRFYTSNIIATARQIDGKKIAYNDALRKIVQSQDSIRINWKKYQKSYLTDQEKQLALNAKIQIDKSDRAIERLKLALKKEDANLLDSILKNELYPNLNLVVIEVSNLLRLQVKIGEAINQNNDSNYKTYTSEIIWIILIAFGFAVPFLYYLIKKNSAIVNNLKLNKAKLFLTEKNYRNLIEYAGEAILILNEETEIIDLNEEACTLFGYTREELLNINISELVPSDEIEKQAEDVALIRKDKFAQISRKIKRKDGSFIQTEISNRSMDGKGFFAILRDVTARKNAEEVIKKSEEKYRYLFDNNPAYIIIWDLETLEVLEINNAVLCKYGYSKEEWSRMSVLDYRPKEDYSKIEEFAKYMLVHDDPIVTRNWSHYKKNGDKMIMEIASHKIDYNNRKAILSLANDVTMQIKAEEKLKQSEEKHRVLTENISDAILLLDKEGKILYQSPSAERISGYSFEDVKEKSITEFLVSDELFRGQLFLKEILENPNMPKQNQFRINHKKGHEIWIEGTAINLLENESVKAIILNYRDVTDNKIFENELIRYNSELKKTNAELDRFVYSASHDLRAPLKSMLGLIYVTKECADPEDSELHERLAMLNNSVGKLDDFIEDILHYSRNARMGLDKDEINFGKIIEEIKGSHKFIEGIKGVQFHVEISSSGLFVSDYRRLGVVLNNLLSNALKYRDVSKEKSFVNIIIRSDKTNAVIVVEDNGVGIANNDKEKIFEMFYRATTLSSGSGLGLYIVKEALEKLEGTINVESEQDKGTKFIVEIPNQISNLN</sequence>
<evidence type="ECO:0000313" key="11">
    <source>
        <dbReference type="EMBL" id="SDJ63019.1"/>
    </source>
</evidence>
<dbReference type="Proteomes" id="UP000182367">
    <property type="component" value="Unassembled WGS sequence"/>
</dbReference>
<dbReference type="GO" id="GO:0000155">
    <property type="term" value="F:phosphorelay sensor kinase activity"/>
    <property type="evidence" value="ECO:0007669"/>
    <property type="project" value="InterPro"/>
</dbReference>
<keyword evidence="4" id="KW-0808">Transferase</keyword>
<dbReference type="Gene3D" id="3.30.450.20">
    <property type="entry name" value="PAS domain"/>
    <property type="match status" value="3"/>
</dbReference>
<dbReference type="InterPro" id="IPR024478">
    <property type="entry name" value="HlyB_4HB_MCP"/>
</dbReference>
<keyword evidence="6" id="KW-1133">Transmembrane helix</keyword>
<evidence type="ECO:0000256" key="2">
    <source>
        <dbReference type="ARBA" id="ARBA00012438"/>
    </source>
</evidence>
<dbReference type="InterPro" id="IPR004358">
    <property type="entry name" value="Sig_transdc_His_kin-like_C"/>
</dbReference>
<dbReference type="NCBIfam" id="TIGR00229">
    <property type="entry name" value="sensory_box"/>
    <property type="match status" value="3"/>
</dbReference>
<keyword evidence="6" id="KW-0812">Transmembrane</keyword>
<evidence type="ECO:0000256" key="4">
    <source>
        <dbReference type="ARBA" id="ARBA00022679"/>
    </source>
</evidence>
<dbReference type="AlphaFoldDB" id="A0A511CMD9"/>
<organism evidence="10 13">
    <name type="scientific">Flavobacterium glycines</name>
    <dbReference type="NCBI Taxonomy" id="551990"/>
    <lineage>
        <taxon>Bacteria</taxon>
        <taxon>Pseudomonadati</taxon>
        <taxon>Bacteroidota</taxon>
        <taxon>Flavobacteriia</taxon>
        <taxon>Flavobacteriales</taxon>
        <taxon>Flavobacteriaceae</taxon>
        <taxon>Flavobacterium</taxon>
    </lineage>
</organism>
<feature type="domain" description="PAS" evidence="8">
    <location>
        <begin position="348"/>
        <end position="419"/>
    </location>
</feature>
<reference evidence="10 13" key="2">
    <citation type="submission" date="2019-07" db="EMBL/GenBank/DDBJ databases">
        <title>Whole genome shotgun sequence of Flavobacterium glycines NBRC 105008.</title>
        <authorList>
            <person name="Hosoyama A."/>
            <person name="Uohara A."/>
            <person name="Ohji S."/>
            <person name="Ichikawa N."/>
        </authorList>
    </citation>
    <scope>NUCLEOTIDE SEQUENCE [LARGE SCALE GENOMIC DNA]</scope>
    <source>
        <strain evidence="10 13">NBRC 105008</strain>
    </source>
</reference>